<keyword evidence="5" id="KW-1003">Cell membrane</keyword>
<evidence type="ECO:0000256" key="2">
    <source>
        <dbReference type="ARBA" id="ARBA00004651"/>
    </source>
</evidence>
<dbReference type="Proteomes" id="UP000236742">
    <property type="component" value="Unassembled WGS sequence"/>
</dbReference>
<accession>A0A1H5YSC0</accession>
<organism evidence="13 14">
    <name type="scientific">Jhaorihella thermophila</name>
    <dbReference type="NCBI Taxonomy" id="488547"/>
    <lineage>
        <taxon>Bacteria</taxon>
        <taxon>Pseudomonadati</taxon>
        <taxon>Pseudomonadota</taxon>
        <taxon>Alphaproteobacteria</taxon>
        <taxon>Rhodobacterales</taxon>
        <taxon>Paracoccaceae</taxon>
        <taxon>Jhaorihella</taxon>
    </lineage>
</organism>
<name>A0A1H5YSC0_9RHOB</name>
<proteinExistence type="inferred from homology"/>
<dbReference type="PANTHER" id="PTHR30183">
    <property type="entry name" value="MOLYBDENUM TRANSPORT SYSTEM PERMEASE PROTEIN MODB"/>
    <property type="match status" value="1"/>
</dbReference>
<protein>
    <recommendedName>
        <fullName evidence="11">Molybdenum transport system permease</fullName>
    </recommendedName>
</protein>
<comment type="function">
    <text evidence="1 11">Part of the binding-protein-dependent transport system for molybdenum; probably responsible for the translocation of the substrate across the membrane.</text>
</comment>
<evidence type="ECO:0000256" key="1">
    <source>
        <dbReference type="ARBA" id="ARBA00002949"/>
    </source>
</evidence>
<evidence type="ECO:0000256" key="3">
    <source>
        <dbReference type="ARBA" id="ARBA00007069"/>
    </source>
</evidence>
<keyword evidence="4 10" id="KW-0813">Transport</keyword>
<dbReference type="InterPro" id="IPR000515">
    <property type="entry name" value="MetI-like"/>
</dbReference>
<dbReference type="RefSeq" id="WP_104009155.1">
    <property type="nucleotide sequence ID" value="NZ_FNVD01000022.1"/>
</dbReference>
<dbReference type="AlphaFoldDB" id="A0A1H5YSC0"/>
<evidence type="ECO:0000256" key="4">
    <source>
        <dbReference type="ARBA" id="ARBA00022448"/>
    </source>
</evidence>
<dbReference type="PANTHER" id="PTHR30183:SF8">
    <property type="entry name" value="MOLYBDENUM TRANSPORT SYSTEM PERMEASE"/>
    <property type="match status" value="1"/>
</dbReference>
<sequence>MDWQALRLSLALAAWTVVLLLPVSVIMGRFLGTRSFRGKGLVEGLVMLPLVLPPTVFGFYLLVLLGRGSPIGAAWQDLFGRQLVFTFEGLVLASVLFNLSFAIQPAQRAFEAIPTALREAAASSGMSPLRALWAVELPLAWPGVVTAMVLTFAHTLGEFGVVLMVGGAIPGETRTIAIAIYDRVQAFDMEAAATMSAVLVAISLATIAATFALSARFSARDSTRVGRRPEQ</sequence>
<evidence type="ECO:0000256" key="8">
    <source>
        <dbReference type="ARBA" id="ARBA00022989"/>
    </source>
</evidence>
<dbReference type="Gene3D" id="1.10.3720.10">
    <property type="entry name" value="MetI-like"/>
    <property type="match status" value="1"/>
</dbReference>
<evidence type="ECO:0000256" key="6">
    <source>
        <dbReference type="ARBA" id="ARBA00022505"/>
    </source>
</evidence>
<comment type="similarity">
    <text evidence="3 11">Belongs to the binding-protein-dependent transport system permease family. CysTW subfamily.</text>
</comment>
<dbReference type="NCBIfam" id="TIGR02141">
    <property type="entry name" value="modB_ABC"/>
    <property type="match status" value="1"/>
</dbReference>
<keyword evidence="6 11" id="KW-0500">Molybdenum</keyword>
<evidence type="ECO:0000313" key="14">
    <source>
        <dbReference type="Proteomes" id="UP000236742"/>
    </source>
</evidence>
<feature type="transmembrane region" description="Helical" evidence="10">
    <location>
        <begin position="191"/>
        <end position="214"/>
    </location>
</feature>
<dbReference type="EMBL" id="FNVD01000022">
    <property type="protein sequence ID" value="SEG26894.1"/>
    <property type="molecule type" value="Genomic_DNA"/>
</dbReference>
<feature type="transmembrane region" description="Helical" evidence="10">
    <location>
        <begin position="44"/>
        <end position="63"/>
    </location>
</feature>
<feature type="domain" description="ABC transmembrane type-1" evidence="12">
    <location>
        <begin position="6"/>
        <end position="208"/>
    </location>
</feature>
<feature type="transmembrane region" description="Helical" evidence="10">
    <location>
        <begin position="12"/>
        <end position="32"/>
    </location>
</feature>
<evidence type="ECO:0000259" key="12">
    <source>
        <dbReference type="PROSITE" id="PS50928"/>
    </source>
</evidence>
<reference evidence="13 14" key="1">
    <citation type="submission" date="2016-10" db="EMBL/GenBank/DDBJ databases">
        <authorList>
            <person name="de Groot N.N."/>
        </authorList>
    </citation>
    <scope>NUCLEOTIDE SEQUENCE [LARGE SCALE GENOMIC DNA]</scope>
    <source>
        <strain evidence="13 14">DSM 23413</strain>
    </source>
</reference>
<dbReference type="Pfam" id="PF00528">
    <property type="entry name" value="BPD_transp_1"/>
    <property type="match status" value="1"/>
</dbReference>
<keyword evidence="9 10" id="KW-0472">Membrane</keyword>
<dbReference type="OrthoDB" id="7056428at2"/>
<dbReference type="InterPro" id="IPR011867">
    <property type="entry name" value="ModB_ABC"/>
</dbReference>
<keyword evidence="14" id="KW-1185">Reference proteome</keyword>
<feature type="transmembrane region" description="Helical" evidence="10">
    <location>
        <begin position="83"/>
        <end position="103"/>
    </location>
</feature>
<dbReference type="InterPro" id="IPR035906">
    <property type="entry name" value="MetI-like_sf"/>
</dbReference>
<evidence type="ECO:0000256" key="5">
    <source>
        <dbReference type="ARBA" id="ARBA00022475"/>
    </source>
</evidence>
<evidence type="ECO:0000313" key="13">
    <source>
        <dbReference type="EMBL" id="SEG26894.1"/>
    </source>
</evidence>
<keyword evidence="7 10" id="KW-0812">Transmembrane</keyword>
<evidence type="ECO:0000256" key="7">
    <source>
        <dbReference type="ARBA" id="ARBA00022692"/>
    </source>
</evidence>
<dbReference type="PROSITE" id="PS50928">
    <property type="entry name" value="ABC_TM1"/>
    <property type="match status" value="1"/>
</dbReference>
<dbReference type="GO" id="GO:0015098">
    <property type="term" value="F:molybdate ion transmembrane transporter activity"/>
    <property type="evidence" value="ECO:0007669"/>
    <property type="project" value="UniProtKB-UniRule"/>
</dbReference>
<dbReference type="CDD" id="cd06261">
    <property type="entry name" value="TM_PBP2"/>
    <property type="match status" value="1"/>
</dbReference>
<keyword evidence="8 10" id="KW-1133">Transmembrane helix</keyword>
<comment type="subcellular location">
    <subcellularLocation>
        <location evidence="11">Cell inner membrane</location>
        <topology evidence="11">Multi-pass membrane protein</topology>
    </subcellularLocation>
    <subcellularLocation>
        <location evidence="2 10">Cell membrane</location>
        <topology evidence="2 10">Multi-pass membrane protein</topology>
    </subcellularLocation>
</comment>
<evidence type="ECO:0000256" key="11">
    <source>
        <dbReference type="RuleBase" id="RU365097"/>
    </source>
</evidence>
<keyword evidence="11" id="KW-0997">Cell inner membrane</keyword>
<dbReference type="SUPFAM" id="SSF161098">
    <property type="entry name" value="MetI-like"/>
    <property type="match status" value="1"/>
</dbReference>
<feature type="transmembrane region" description="Helical" evidence="10">
    <location>
        <begin position="131"/>
        <end position="153"/>
    </location>
</feature>
<evidence type="ECO:0000256" key="10">
    <source>
        <dbReference type="RuleBase" id="RU363032"/>
    </source>
</evidence>
<evidence type="ECO:0000256" key="9">
    <source>
        <dbReference type="ARBA" id="ARBA00023136"/>
    </source>
</evidence>
<gene>
    <name evidence="13" type="ORF">SAMN05421751_12211</name>
</gene>
<dbReference type="GO" id="GO:0005886">
    <property type="term" value="C:plasma membrane"/>
    <property type="evidence" value="ECO:0007669"/>
    <property type="project" value="UniProtKB-SubCell"/>
</dbReference>